<dbReference type="InterPro" id="IPR036526">
    <property type="entry name" value="C-N_Hydrolase_sf"/>
</dbReference>
<evidence type="ECO:0000256" key="2">
    <source>
        <dbReference type="ARBA" id="ARBA00010065"/>
    </source>
</evidence>
<comment type="similarity">
    <text evidence="2">Belongs to the CN hydrolase family. Apolipoprotein N-acyltransferase subfamily.</text>
</comment>
<evidence type="ECO:0000256" key="5">
    <source>
        <dbReference type="ARBA" id="ARBA00022692"/>
    </source>
</evidence>
<dbReference type="PROSITE" id="PS50263">
    <property type="entry name" value="CN_HYDROLASE"/>
    <property type="match status" value="1"/>
</dbReference>
<gene>
    <name evidence="11" type="ORF">BDD14_3530</name>
</gene>
<dbReference type="SUPFAM" id="SSF56317">
    <property type="entry name" value="Carbon-nitrogen hydrolase"/>
    <property type="match status" value="1"/>
</dbReference>
<dbReference type="GO" id="GO:0016410">
    <property type="term" value="F:N-acyltransferase activity"/>
    <property type="evidence" value="ECO:0007669"/>
    <property type="project" value="InterPro"/>
</dbReference>
<evidence type="ECO:0000313" key="12">
    <source>
        <dbReference type="Proteomes" id="UP000292958"/>
    </source>
</evidence>
<dbReference type="InterPro" id="IPR004563">
    <property type="entry name" value="Apolipo_AcylTrfase"/>
</dbReference>
<dbReference type="AlphaFoldDB" id="A0A4Q7YWD6"/>
<dbReference type="PANTHER" id="PTHR38686">
    <property type="entry name" value="APOLIPOPROTEIN N-ACYLTRANSFERASE"/>
    <property type="match status" value="1"/>
</dbReference>
<evidence type="ECO:0000256" key="6">
    <source>
        <dbReference type="ARBA" id="ARBA00022989"/>
    </source>
</evidence>
<dbReference type="GO" id="GO:0042158">
    <property type="term" value="P:lipoprotein biosynthetic process"/>
    <property type="evidence" value="ECO:0007669"/>
    <property type="project" value="InterPro"/>
</dbReference>
<evidence type="ECO:0000259" key="10">
    <source>
        <dbReference type="PROSITE" id="PS50263"/>
    </source>
</evidence>
<dbReference type="InterPro" id="IPR045378">
    <property type="entry name" value="LNT_N"/>
</dbReference>
<dbReference type="GO" id="GO:0005886">
    <property type="term" value="C:plasma membrane"/>
    <property type="evidence" value="ECO:0007669"/>
    <property type="project" value="UniProtKB-SubCell"/>
</dbReference>
<keyword evidence="6 9" id="KW-1133">Transmembrane helix</keyword>
<evidence type="ECO:0000313" key="11">
    <source>
        <dbReference type="EMBL" id="RZU41988.1"/>
    </source>
</evidence>
<feature type="transmembrane region" description="Helical" evidence="9">
    <location>
        <begin position="150"/>
        <end position="177"/>
    </location>
</feature>
<keyword evidence="3" id="KW-1003">Cell membrane</keyword>
<evidence type="ECO:0000256" key="3">
    <source>
        <dbReference type="ARBA" id="ARBA00022475"/>
    </source>
</evidence>
<evidence type="ECO:0000256" key="1">
    <source>
        <dbReference type="ARBA" id="ARBA00004651"/>
    </source>
</evidence>
<protein>
    <submittedName>
        <fullName evidence="11">Apolipoprotein N-acyltransferase</fullName>
    </submittedName>
</protein>
<feature type="transmembrane region" description="Helical" evidence="9">
    <location>
        <begin position="7"/>
        <end position="26"/>
    </location>
</feature>
<dbReference type="EMBL" id="SHKW01000001">
    <property type="protein sequence ID" value="RZU41988.1"/>
    <property type="molecule type" value="Genomic_DNA"/>
</dbReference>
<keyword evidence="5 9" id="KW-0812">Transmembrane</keyword>
<dbReference type="Pfam" id="PF00795">
    <property type="entry name" value="CN_hydrolase"/>
    <property type="match status" value="1"/>
</dbReference>
<dbReference type="Pfam" id="PF20154">
    <property type="entry name" value="LNT_N"/>
    <property type="match status" value="1"/>
</dbReference>
<keyword evidence="8 11" id="KW-0012">Acyltransferase</keyword>
<dbReference type="Gene3D" id="3.60.110.10">
    <property type="entry name" value="Carbon-nitrogen hydrolase"/>
    <property type="match status" value="1"/>
</dbReference>
<proteinExistence type="inferred from homology"/>
<dbReference type="InterPro" id="IPR003010">
    <property type="entry name" value="C-N_Hydrolase"/>
</dbReference>
<comment type="caution">
    <text evidence="11">The sequence shown here is derived from an EMBL/GenBank/DDBJ whole genome shotgun (WGS) entry which is preliminary data.</text>
</comment>
<comment type="subcellular location">
    <subcellularLocation>
        <location evidence="1">Cell membrane</location>
        <topology evidence="1">Multi-pass membrane protein</topology>
    </subcellularLocation>
</comment>
<dbReference type="RefSeq" id="WP_130419811.1">
    <property type="nucleotide sequence ID" value="NZ_SHKW01000001.1"/>
</dbReference>
<keyword evidence="7 9" id="KW-0472">Membrane</keyword>
<evidence type="ECO:0000256" key="9">
    <source>
        <dbReference type="SAM" id="Phobius"/>
    </source>
</evidence>
<feature type="transmembrane region" description="Helical" evidence="9">
    <location>
        <begin position="111"/>
        <end position="130"/>
    </location>
</feature>
<feature type="transmembrane region" description="Helical" evidence="9">
    <location>
        <begin position="56"/>
        <end position="75"/>
    </location>
</feature>
<reference evidence="11 12" key="1">
    <citation type="submission" date="2019-02" db="EMBL/GenBank/DDBJ databases">
        <title>Genomic Encyclopedia of Archaeal and Bacterial Type Strains, Phase II (KMG-II): from individual species to whole genera.</title>
        <authorList>
            <person name="Goeker M."/>
        </authorList>
    </citation>
    <scope>NUCLEOTIDE SEQUENCE [LARGE SCALE GENOMIC DNA]</scope>
    <source>
        <strain evidence="11 12">DSM 18101</strain>
    </source>
</reference>
<evidence type="ECO:0000256" key="4">
    <source>
        <dbReference type="ARBA" id="ARBA00022679"/>
    </source>
</evidence>
<accession>A0A4Q7YWD6</accession>
<organism evidence="11 12">
    <name type="scientific">Edaphobacter modestus</name>
    <dbReference type="NCBI Taxonomy" id="388466"/>
    <lineage>
        <taxon>Bacteria</taxon>
        <taxon>Pseudomonadati</taxon>
        <taxon>Acidobacteriota</taxon>
        <taxon>Terriglobia</taxon>
        <taxon>Terriglobales</taxon>
        <taxon>Acidobacteriaceae</taxon>
        <taxon>Edaphobacter</taxon>
    </lineage>
</organism>
<evidence type="ECO:0000256" key="7">
    <source>
        <dbReference type="ARBA" id="ARBA00023136"/>
    </source>
</evidence>
<feature type="transmembrane region" description="Helical" evidence="9">
    <location>
        <begin position="81"/>
        <end position="104"/>
    </location>
</feature>
<sequence length="478" mass="52143">MEYANKYRLAGIETLAVACTVVLLWFGNGLNPVWPLMWFAMAPVLWFALRAPWWSAALGAALSMMVAGLNMFHYFHGVLRAPISVWVAVYLMAGAFFALGVLLFRALFLRGAVWSGLLALPAVWVSFEYIRNLTTPHGTAGSLAYSQLGFLPFLQVASITGPWGMSFLLVLFSSAFAIGIHLWKKQRSLALRVMGATAGVIVAVLLFGAIRLAQPLGKTVRVGLIASDAPGYLGVSDEGAPTERLFRDYSIEVEKLAGQGAQAVVLPEKLGVIIDPSTKKSDEIFQPVANKTGATVVVGAVHVAAPFTYNEARVYAPQTEVASYDKHHMLPPFESNLKPGTTLTVLPRSKEIWGVTICKDMDFTRLSRRYGLAGVGMLLVPAWDFRIDRSWHGHIAVMRGVEDGFSVARSAKTGYLTVSDSRGRIIAEARSDSARFATLLADVPVEHHSTLYQLLGDWFAWLSLALVGFALVRLVQVS</sequence>
<keyword evidence="11" id="KW-0449">Lipoprotein</keyword>
<evidence type="ECO:0000256" key="8">
    <source>
        <dbReference type="ARBA" id="ARBA00023315"/>
    </source>
</evidence>
<keyword evidence="4 11" id="KW-0808">Transferase</keyword>
<feature type="transmembrane region" description="Helical" evidence="9">
    <location>
        <begin position="458"/>
        <end position="475"/>
    </location>
</feature>
<feature type="domain" description="CN hydrolase" evidence="10">
    <location>
        <begin position="220"/>
        <end position="445"/>
    </location>
</feature>
<dbReference type="Proteomes" id="UP000292958">
    <property type="component" value="Unassembled WGS sequence"/>
</dbReference>
<dbReference type="OrthoDB" id="9811121at2"/>
<feature type="transmembrane region" description="Helical" evidence="9">
    <location>
        <begin position="189"/>
        <end position="210"/>
    </location>
</feature>
<keyword evidence="12" id="KW-1185">Reference proteome</keyword>
<name>A0A4Q7YWD6_9BACT</name>
<feature type="transmembrane region" description="Helical" evidence="9">
    <location>
        <begin position="32"/>
        <end position="49"/>
    </location>
</feature>
<dbReference type="PANTHER" id="PTHR38686:SF1">
    <property type="entry name" value="APOLIPOPROTEIN N-ACYLTRANSFERASE"/>
    <property type="match status" value="1"/>
</dbReference>